<feature type="region of interest" description="Disordered" evidence="4">
    <location>
        <begin position="61"/>
        <end position="83"/>
    </location>
</feature>
<feature type="region of interest" description="Disordered" evidence="4">
    <location>
        <begin position="297"/>
        <end position="318"/>
    </location>
</feature>
<accession>A0A9Q0M4L6</accession>
<keyword evidence="7" id="KW-1185">Reference proteome</keyword>
<dbReference type="InterPro" id="IPR005824">
    <property type="entry name" value="KOW"/>
</dbReference>
<dbReference type="GO" id="GO:0003676">
    <property type="term" value="F:nucleic acid binding"/>
    <property type="evidence" value="ECO:0007669"/>
    <property type="project" value="InterPro"/>
</dbReference>
<dbReference type="InterPro" id="IPR026822">
    <property type="entry name" value="Spp2/MOS2_G-patch"/>
</dbReference>
<evidence type="ECO:0000259" key="5">
    <source>
        <dbReference type="PROSITE" id="PS50174"/>
    </source>
</evidence>
<keyword evidence="3" id="KW-0539">Nucleus</keyword>
<dbReference type="SMART" id="SM00739">
    <property type="entry name" value="KOW"/>
    <property type="match status" value="2"/>
</dbReference>
<dbReference type="Pfam" id="PF12656">
    <property type="entry name" value="G-patch_2"/>
    <property type="match status" value="1"/>
</dbReference>
<comment type="similarity">
    <text evidence="2">Belongs to the MOS2 family.</text>
</comment>
<dbReference type="AlphaFoldDB" id="A0A9Q0M4L6"/>
<evidence type="ECO:0000256" key="2">
    <source>
        <dbReference type="ARBA" id="ARBA00010966"/>
    </source>
</evidence>
<dbReference type="PANTHER" id="PTHR15818:SF2">
    <property type="entry name" value="G-PATCH DOMAIN AND KOW MOTIFS-CONTAINING PROTEIN"/>
    <property type="match status" value="1"/>
</dbReference>
<proteinExistence type="inferred from homology"/>
<feature type="domain" description="G-patch" evidence="5">
    <location>
        <begin position="158"/>
        <end position="204"/>
    </location>
</feature>
<dbReference type="Pfam" id="PF25088">
    <property type="entry name" value="GPKOW_C"/>
    <property type="match status" value="1"/>
</dbReference>
<gene>
    <name evidence="6" type="ORF">RDWZM_008512</name>
</gene>
<dbReference type="PANTHER" id="PTHR15818">
    <property type="entry name" value="G PATCH AND KOW-CONTAINING"/>
    <property type="match status" value="1"/>
</dbReference>
<dbReference type="InterPro" id="IPR000467">
    <property type="entry name" value="G_patch_dom"/>
</dbReference>
<evidence type="ECO:0000256" key="1">
    <source>
        <dbReference type="ARBA" id="ARBA00004123"/>
    </source>
</evidence>
<dbReference type="InterPro" id="IPR045166">
    <property type="entry name" value="Spp2-like"/>
</dbReference>
<comment type="subcellular location">
    <subcellularLocation>
        <location evidence="1">Nucleus</location>
    </subcellularLocation>
</comment>
<dbReference type="InterPro" id="IPR008991">
    <property type="entry name" value="Translation_prot_SH3-like_sf"/>
</dbReference>
<evidence type="ECO:0000256" key="3">
    <source>
        <dbReference type="ARBA" id="ARBA00023242"/>
    </source>
</evidence>
<evidence type="ECO:0000313" key="7">
    <source>
        <dbReference type="Proteomes" id="UP001142055"/>
    </source>
</evidence>
<organism evidence="6 7">
    <name type="scientific">Blomia tropicalis</name>
    <name type="common">Mite</name>
    <dbReference type="NCBI Taxonomy" id="40697"/>
    <lineage>
        <taxon>Eukaryota</taxon>
        <taxon>Metazoa</taxon>
        <taxon>Ecdysozoa</taxon>
        <taxon>Arthropoda</taxon>
        <taxon>Chelicerata</taxon>
        <taxon>Arachnida</taxon>
        <taxon>Acari</taxon>
        <taxon>Acariformes</taxon>
        <taxon>Sarcoptiformes</taxon>
        <taxon>Astigmata</taxon>
        <taxon>Glycyphagoidea</taxon>
        <taxon>Echimyopodidae</taxon>
        <taxon>Blomia</taxon>
    </lineage>
</organism>
<dbReference type="Proteomes" id="UP001142055">
    <property type="component" value="Chromosome 3"/>
</dbReference>
<feature type="compositionally biased region" description="Basic and acidic residues" evidence="4">
    <location>
        <begin position="64"/>
        <end position="80"/>
    </location>
</feature>
<protein>
    <recommendedName>
        <fullName evidence="5">G-patch domain-containing protein</fullName>
    </recommendedName>
</protein>
<dbReference type="EMBL" id="JAPWDV010000003">
    <property type="protein sequence ID" value="KAJ6217355.1"/>
    <property type="molecule type" value="Genomic_DNA"/>
</dbReference>
<evidence type="ECO:0000256" key="4">
    <source>
        <dbReference type="SAM" id="MobiDB-lite"/>
    </source>
</evidence>
<comment type="caution">
    <text evidence="6">The sequence shown here is derived from an EMBL/GenBank/DDBJ whole genome shotgun (WGS) entry which is preliminary data.</text>
</comment>
<reference evidence="6" key="1">
    <citation type="submission" date="2022-12" db="EMBL/GenBank/DDBJ databases">
        <title>Genome assemblies of Blomia tropicalis.</title>
        <authorList>
            <person name="Cui Y."/>
        </authorList>
    </citation>
    <scope>NUCLEOTIDE SEQUENCE</scope>
    <source>
        <tissue evidence="6">Adult mites</tissue>
    </source>
</reference>
<dbReference type="GO" id="GO:0000398">
    <property type="term" value="P:mRNA splicing, via spliceosome"/>
    <property type="evidence" value="ECO:0007669"/>
    <property type="project" value="InterPro"/>
</dbReference>
<dbReference type="OMA" id="VIHSAPR"/>
<dbReference type="PROSITE" id="PS50174">
    <property type="entry name" value="G_PATCH"/>
    <property type="match status" value="1"/>
</dbReference>
<sequence>MSDSTNQTMGFKFGFKINASTKPKSVVQTNKLINIEEPTINNNVDYVLSIDDKKIKATGTSSLSKKEKDLKEVKNEEKSANEQINNETETNDLTALAKQELIKEAKRYNDGDEADESVPAWKLMVINKVPEEYENDSKLDVSIRPDVSTSEDYETMPIEAFGTAMLRGMGWKDGDPIGGINKGITPIYEPQLRPRGLGLGADISMQKQLQNGKDNSWKSDNAPIRKGSLVCVEAGPCKGKYGTVESINEDVSHILVKLNLLKESIEFPHAVLRVVTKKEFDQEGRIINKTKFDDYKYNNNNRNDEASTSDSMKKKDNQYQSKNYSEIWIRPNIRAEIRDKKFKDGRYYKEKVVILSTDGDKCTCRTKNHKVLENVPQSILRTVMPRSNDDLVMIVRGPNRGQLASIEHLGRHDATVKLVGKIFKPLNLSLDDICEYYDR</sequence>
<dbReference type="GO" id="GO:0005681">
    <property type="term" value="C:spliceosomal complex"/>
    <property type="evidence" value="ECO:0007669"/>
    <property type="project" value="TreeGrafter"/>
</dbReference>
<name>A0A9Q0M4L6_BLOTA</name>
<dbReference type="SUPFAM" id="SSF50104">
    <property type="entry name" value="Translation proteins SH3-like domain"/>
    <property type="match status" value="1"/>
</dbReference>
<evidence type="ECO:0000313" key="6">
    <source>
        <dbReference type="EMBL" id="KAJ6217355.1"/>
    </source>
</evidence>